<name>A0AC60QU82_IXOPE</name>
<dbReference type="EMBL" id="JABSTQ010003703">
    <property type="protein sequence ID" value="KAG0443227.1"/>
    <property type="molecule type" value="Genomic_DNA"/>
</dbReference>
<accession>A0AC60QU82</accession>
<dbReference type="Proteomes" id="UP000805193">
    <property type="component" value="Unassembled WGS sequence"/>
</dbReference>
<comment type="caution">
    <text evidence="1">The sequence shown here is derived from an EMBL/GenBank/DDBJ whole genome shotgun (WGS) entry which is preliminary data.</text>
</comment>
<gene>
    <name evidence="1" type="ORF">HPB47_015152</name>
</gene>
<sequence>MCGGLDPFTLKATDLKKDWKLWPQLDAGDIIDYLVRKTSYLTRKEMKAYKSLEAHNYLTSGWVKEPSLKTMGTDAVVVVSEYVSGPQLQVKTSGKSFSTMSQTLAFAQQ</sequence>
<proteinExistence type="predicted"/>
<protein>
    <submittedName>
        <fullName evidence="1">Uncharacterized protein</fullName>
    </submittedName>
</protein>
<reference evidence="1 2" key="1">
    <citation type="journal article" date="2020" name="Cell">
        <title>Large-Scale Comparative Analyses of Tick Genomes Elucidate Their Genetic Diversity and Vector Capacities.</title>
        <authorList>
            <consortium name="Tick Genome and Microbiome Consortium (TIGMIC)"/>
            <person name="Jia N."/>
            <person name="Wang J."/>
            <person name="Shi W."/>
            <person name="Du L."/>
            <person name="Sun Y."/>
            <person name="Zhan W."/>
            <person name="Jiang J.F."/>
            <person name="Wang Q."/>
            <person name="Zhang B."/>
            <person name="Ji P."/>
            <person name="Bell-Sakyi L."/>
            <person name="Cui X.M."/>
            <person name="Yuan T.T."/>
            <person name="Jiang B.G."/>
            <person name="Yang W.F."/>
            <person name="Lam T.T."/>
            <person name="Chang Q.C."/>
            <person name="Ding S.J."/>
            <person name="Wang X.J."/>
            <person name="Zhu J.G."/>
            <person name="Ruan X.D."/>
            <person name="Zhao L."/>
            <person name="Wei J.T."/>
            <person name="Ye R.Z."/>
            <person name="Que T.C."/>
            <person name="Du C.H."/>
            <person name="Zhou Y.H."/>
            <person name="Cheng J.X."/>
            <person name="Dai P.F."/>
            <person name="Guo W.B."/>
            <person name="Han X.H."/>
            <person name="Huang E.J."/>
            <person name="Li L.F."/>
            <person name="Wei W."/>
            <person name="Gao Y.C."/>
            <person name="Liu J.Z."/>
            <person name="Shao H.Z."/>
            <person name="Wang X."/>
            <person name="Wang C.C."/>
            <person name="Yang T.C."/>
            <person name="Huo Q.B."/>
            <person name="Li W."/>
            <person name="Chen H.Y."/>
            <person name="Chen S.E."/>
            <person name="Zhou L.G."/>
            <person name="Ni X.B."/>
            <person name="Tian J.H."/>
            <person name="Sheng Y."/>
            <person name="Liu T."/>
            <person name="Pan Y.S."/>
            <person name="Xia L.Y."/>
            <person name="Li J."/>
            <person name="Zhao F."/>
            <person name="Cao W.C."/>
        </authorList>
    </citation>
    <scope>NUCLEOTIDE SEQUENCE [LARGE SCALE GENOMIC DNA]</scope>
    <source>
        <strain evidence="1">Iper-2018</strain>
    </source>
</reference>
<organism evidence="1 2">
    <name type="scientific">Ixodes persulcatus</name>
    <name type="common">Taiga tick</name>
    <dbReference type="NCBI Taxonomy" id="34615"/>
    <lineage>
        <taxon>Eukaryota</taxon>
        <taxon>Metazoa</taxon>
        <taxon>Ecdysozoa</taxon>
        <taxon>Arthropoda</taxon>
        <taxon>Chelicerata</taxon>
        <taxon>Arachnida</taxon>
        <taxon>Acari</taxon>
        <taxon>Parasitiformes</taxon>
        <taxon>Ixodida</taxon>
        <taxon>Ixodoidea</taxon>
        <taxon>Ixodidae</taxon>
        <taxon>Ixodinae</taxon>
        <taxon>Ixodes</taxon>
    </lineage>
</organism>
<evidence type="ECO:0000313" key="2">
    <source>
        <dbReference type="Proteomes" id="UP000805193"/>
    </source>
</evidence>
<evidence type="ECO:0000313" key="1">
    <source>
        <dbReference type="EMBL" id="KAG0443227.1"/>
    </source>
</evidence>
<keyword evidence="2" id="KW-1185">Reference proteome</keyword>